<reference evidence="2 3" key="1">
    <citation type="journal article" date="2012" name="Microbes Environ.">
        <title>Complete genome sequence of Bradyrhizobium sp. S23321: insights into symbiosis evolution in soil oligotrophs.</title>
        <authorList>
            <person name="Okubo T."/>
            <person name="Tsukui T."/>
            <person name="Maita H."/>
            <person name="Okamoto S."/>
            <person name="Oshima K."/>
            <person name="Fujisawa T."/>
            <person name="Saito A."/>
            <person name="Futamata H."/>
            <person name="Hattori R."/>
            <person name="Shimomura Y."/>
            <person name="Haruta S."/>
            <person name="Morimoto S."/>
            <person name="Wang Y."/>
            <person name="Sakai Y."/>
            <person name="Hattori M."/>
            <person name="Aizawa S."/>
            <person name="Nagashima K.V.P."/>
            <person name="Masuda S."/>
            <person name="Hattori T."/>
            <person name="Yamashita A."/>
            <person name="Bao Z."/>
            <person name="Hayatsu M."/>
            <person name="Kajiya-Kanegae H."/>
            <person name="Yoshinaga I."/>
            <person name="Sakamoto K."/>
            <person name="Toyota K."/>
            <person name="Nakao M."/>
            <person name="Kohara M."/>
            <person name="Anda M."/>
            <person name="Niwa R."/>
            <person name="Jung-Hwan P."/>
            <person name="Sameshima-Saito R."/>
            <person name="Tokuda S."/>
            <person name="Yamamoto S."/>
            <person name="Yamamoto S."/>
            <person name="Yokoyama T."/>
            <person name="Akutsu T."/>
            <person name="Nakamura Y."/>
            <person name="Nakahira-Yanaka Y."/>
            <person name="Takada Hoshino Y."/>
            <person name="Hirakawa H."/>
            <person name="Mitsui H."/>
            <person name="Terasawa K."/>
            <person name="Itakura M."/>
            <person name="Sato S."/>
            <person name="Ikeda-Ohtsubo W."/>
            <person name="Sakakura N."/>
            <person name="Kaminuma E."/>
            <person name="Minamisawa K."/>
        </authorList>
    </citation>
    <scope>NUCLEOTIDE SEQUENCE [LARGE SCALE GENOMIC DNA]</scope>
    <source>
        <strain evidence="2 3">S23321</strain>
    </source>
</reference>
<dbReference type="Proteomes" id="UP000007886">
    <property type="component" value="Chromosome"/>
</dbReference>
<evidence type="ECO:0000256" key="1">
    <source>
        <dbReference type="SAM" id="MobiDB-lite"/>
    </source>
</evidence>
<dbReference type="AlphaFoldDB" id="A0AAI8QE33"/>
<evidence type="ECO:0000313" key="2">
    <source>
        <dbReference type="EMBL" id="BAL78086.1"/>
    </source>
</evidence>
<name>A0AAI8QE33_9BRAD</name>
<sequence>MRRTTLLAFGFVVVGVWSQHSARGQTSVAPPVSLAPPKASPQAGARNSPAASDRVSSTPATSGLPAAPKPAVDYDGLSFDNAEDNDTPNQSTVPRRSGLGTSGPAARQSIDQEDEALKRKLTICKSCK</sequence>
<organism evidence="2 3">
    <name type="scientific">Bradyrhizobium cosmicum</name>
    <dbReference type="NCBI Taxonomy" id="1404864"/>
    <lineage>
        <taxon>Bacteria</taxon>
        <taxon>Pseudomonadati</taxon>
        <taxon>Pseudomonadota</taxon>
        <taxon>Alphaproteobacteria</taxon>
        <taxon>Hyphomicrobiales</taxon>
        <taxon>Nitrobacteraceae</taxon>
        <taxon>Bradyrhizobium</taxon>
    </lineage>
</organism>
<protein>
    <submittedName>
        <fullName evidence="2">Uncharacterized protein</fullName>
    </submittedName>
</protein>
<proteinExistence type="predicted"/>
<dbReference type="RefSeq" id="WP_015687363.1">
    <property type="nucleotide sequence ID" value="NC_017082.1"/>
</dbReference>
<dbReference type="EMBL" id="AP012279">
    <property type="protein sequence ID" value="BAL78086.1"/>
    <property type="molecule type" value="Genomic_DNA"/>
</dbReference>
<evidence type="ECO:0000313" key="3">
    <source>
        <dbReference type="Proteomes" id="UP000007886"/>
    </source>
</evidence>
<dbReference type="KEGG" id="brs:S23_48920"/>
<accession>A0AAI8QE33</accession>
<keyword evidence="3" id="KW-1185">Reference proteome</keyword>
<feature type="region of interest" description="Disordered" evidence="1">
    <location>
        <begin position="20"/>
        <end position="115"/>
    </location>
</feature>
<gene>
    <name evidence="2" type="ORF">S23_48920</name>
</gene>